<protein>
    <recommendedName>
        <fullName evidence="5">Secreted protein</fullName>
    </recommendedName>
</protein>
<proteinExistence type="predicted"/>
<evidence type="ECO:0000313" key="3">
    <source>
        <dbReference type="EMBL" id="PTQ28680.1"/>
    </source>
</evidence>
<evidence type="ECO:0000313" key="4">
    <source>
        <dbReference type="Proteomes" id="UP000244005"/>
    </source>
</evidence>
<reference evidence="4" key="1">
    <citation type="journal article" date="2017" name="Cell">
        <title>Insights into land plant evolution garnered from the Marchantia polymorpha genome.</title>
        <authorList>
            <person name="Bowman J.L."/>
            <person name="Kohchi T."/>
            <person name="Yamato K.T."/>
            <person name="Jenkins J."/>
            <person name="Shu S."/>
            <person name="Ishizaki K."/>
            <person name="Yamaoka S."/>
            <person name="Nishihama R."/>
            <person name="Nakamura Y."/>
            <person name="Berger F."/>
            <person name="Adam C."/>
            <person name="Aki S.S."/>
            <person name="Althoff F."/>
            <person name="Araki T."/>
            <person name="Arteaga-Vazquez M.A."/>
            <person name="Balasubrmanian S."/>
            <person name="Barry K."/>
            <person name="Bauer D."/>
            <person name="Boehm C.R."/>
            <person name="Briginshaw L."/>
            <person name="Caballero-Perez J."/>
            <person name="Catarino B."/>
            <person name="Chen F."/>
            <person name="Chiyoda S."/>
            <person name="Chovatia M."/>
            <person name="Davies K.M."/>
            <person name="Delmans M."/>
            <person name="Demura T."/>
            <person name="Dierschke T."/>
            <person name="Dolan L."/>
            <person name="Dorantes-Acosta A.E."/>
            <person name="Eklund D.M."/>
            <person name="Florent S.N."/>
            <person name="Flores-Sandoval E."/>
            <person name="Fujiyama A."/>
            <person name="Fukuzawa H."/>
            <person name="Galik B."/>
            <person name="Grimanelli D."/>
            <person name="Grimwood J."/>
            <person name="Grossniklaus U."/>
            <person name="Hamada T."/>
            <person name="Haseloff J."/>
            <person name="Hetherington A.J."/>
            <person name="Higo A."/>
            <person name="Hirakawa Y."/>
            <person name="Hundley H.N."/>
            <person name="Ikeda Y."/>
            <person name="Inoue K."/>
            <person name="Inoue S.I."/>
            <person name="Ishida S."/>
            <person name="Jia Q."/>
            <person name="Kakita M."/>
            <person name="Kanazawa T."/>
            <person name="Kawai Y."/>
            <person name="Kawashima T."/>
            <person name="Kennedy M."/>
            <person name="Kinose K."/>
            <person name="Kinoshita T."/>
            <person name="Kohara Y."/>
            <person name="Koide E."/>
            <person name="Komatsu K."/>
            <person name="Kopischke S."/>
            <person name="Kubo M."/>
            <person name="Kyozuka J."/>
            <person name="Lagercrantz U."/>
            <person name="Lin S.S."/>
            <person name="Lindquist E."/>
            <person name="Lipzen A.M."/>
            <person name="Lu C.W."/>
            <person name="De Luna E."/>
            <person name="Martienssen R.A."/>
            <person name="Minamino N."/>
            <person name="Mizutani M."/>
            <person name="Mizutani M."/>
            <person name="Mochizuki N."/>
            <person name="Monte I."/>
            <person name="Mosher R."/>
            <person name="Nagasaki H."/>
            <person name="Nakagami H."/>
            <person name="Naramoto S."/>
            <person name="Nishitani K."/>
            <person name="Ohtani M."/>
            <person name="Okamoto T."/>
            <person name="Okumura M."/>
            <person name="Phillips J."/>
            <person name="Pollak B."/>
            <person name="Reinders A."/>
            <person name="Rovekamp M."/>
            <person name="Sano R."/>
            <person name="Sawa S."/>
            <person name="Schmid M.W."/>
            <person name="Shirakawa M."/>
            <person name="Solano R."/>
            <person name="Spunde A."/>
            <person name="Suetsugu N."/>
            <person name="Sugano S."/>
            <person name="Sugiyama A."/>
            <person name="Sun R."/>
            <person name="Suzuki Y."/>
            <person name="Takenaka M."/>
            <person name="Takezawa D."/>
            <person name="Tomogane H."/>
            <person name="Tsuzuki M."/>
            <person name="Ueda T."/>
            <person name="Umeda M."/>
            <person name="Ward J.M."/>
            <person name="Watanabe Y."/>
            <person name="Yazaki K."/>
            <person name="Yokoyama R."/>
            <person name="Yoshitake Y."/>
            <person name="Yotsui I."/>
            <person name="Zachgo S."/>
            <person name="Schmutz J."/>
        </authorList>
    </citation>
    <scope>NUCLEOTIDE SEQUENCE [LARGE SCALE GENOMIC DNA]</scope>
    <source>
        <strain evidence="4">Tak-1</strain>
    </source>
</reference>
<keyword evidence="2" id="KW-0732">Signal</keyword>
<evidence type="ECO:0000256" key="2">
    <source>
        <dbReference type="SAM" id="SignalP"/>
    </source>
</evidence>
<accession>A0A2R6W4A3</accession>
<evidence type="ECO:0000256" key="1">
    <source>
        <dbReference type="SAM" id="MobiDB-lite"/>
    </source>
</evidence>
<dbReference type="Gramene" id="Mp4g08670.1">
    <property type="protein sequence ID" value="Mp4g08670.1.cds1"/>
    <property type="gene ID" value="Mp4g08670"/>
</dbReference>
<keyword evidence="4" id="KW-1185">Reference proteome</keyword>
<dbReference type="EMBL" id="KZ772827">
    <property type="protein sequence ID" value="PTQ28680.1"/>
    <property type="molecule type" value="Genomic_DNA"/>
</dbReference>
<dbReference type="AlphaFoldDB" id="A0A2R6W4A3"/>
<evidence type="ECO:0008006" key="5">
    <source>
        <dbReference type="Google" id="ProtNLM"/>
    </source>
</evidence>
<feature type="signal peptide" evidence="2">
    <location>
        <begin position="1"/>
        <end position="23"/>
    </location>
</feature>
<feature type="region of interest" description="Disordered" evidence="1">
    <location>
        <begin position="67"/>
        <end position="118"/>
    </location>
</feature>
<dbReference type="Proteomes" id="UP000244005">
    <property type="component" value="Unassembled WGS sequence"/>
</dbReference>
<feature type="chain" id="PRO_5015352414" description="Secreted protein" evidence="2">
    <location>
        <begin position="24"/>
        <end position="118"/>
    </location>
</feature>
<organism evidence="3 4">
    <name type="scientific">Marchantia polymorpha</name>
    <name type="common">Common liverwort</name>
    <name type="synonym">Marchantia aquatica</name>
    <dbReference type="NCBI Taxonomy" id="3197"/>
    <lineage>
        <taxon>Eukaryota</taxon>
        <taxon>Viridiplantae</taxon>
        <taxon>Streptophyta</taxon>
        <taxon>Embryophyta</taxon>
        <taxon>Marchantiophyta</taxon>
        <taxon>Marchantiopsida</taxon>
        <taxon>Marchantiidae</taxon>
        <taxon>Marchantiales</taxon>
        <taxon>Marchantiaceae</taxon>
        <taxon>Marchantia</taxon>
    </lineage>
</organism>
<feature type="compositionally biased region" description="Low complexity" evidence="1">
    <location>
        <begin position="80"/>
        <end position="90"/>
    </location>
</feature>
<gene>
    <name evidence="3" type="ORF">MARPO_0157s0012</name>
</gene>
<sequence>MMKGDLVVKFFLVVCVLLIPASGGMLSDEVGDAEFIISTSFTRHYWKSIERHDQALLHISRHLARRGGLPQADRTPGEPAGVAAAASVGVKSTMRPGNRKPSGRQGSVSRRLLDHGAR</sequence>
<name>A0A2R6W4A3_MARPO</name>